<name>A0A9D4B563_9SAUR</name>
<dbReference type="AlphaFoldDB" id="A0A9D4B563"/>
<accession>A0A9D4B563</accession>
<keyword evidence="3" id="KW-1185">Reference proteome</keyword>
<proteinExistence type="predicted"/>
<gene>
    <name evidence="2" type="ORF">KIL84_009567</name>
</gene>
<evidence type="ECO:0000256" key="1">
    <source>
        <dbReference type="SAM" id="MobiDB-lite"/>
    </source>
</evidence>
<feature type="region of interest" description="Disordered" evidence="1">
    <location>
        <begin position="88"/>
        <end position="205"/>
    </location>
</feature>
<organism evidence="2 3">
    <name type="scientific">Mauremys mutica</name>
    <name type="common">yellowpond turtle</name>
    <dbReference type="NCBI Taxonomy" id="74926"/>
    <lineage>
        <taxon>Eukaryota</taxon>
        <taxon>Metazoa</taxon>
        <taxon>Chordata</taxon>
        <taxon>Craniata</taxon>
        <taxon>Vertebrata</taxon>
        <taxon>Euteleostomi</taxon>
        <taxon>Archelosauria</taxon>
        <taxon>Testudinata</taxon>
        <taxon>Testudines</taxon>
        <taxon>Cryptodira</taxon>
        <taxon>Durocryptodira</taxon>
        <taxon>Testudinoidea</taxon>
        <taxon>Geoemydidae</taxon>
        <taxon>Geoemydinae</taxon>
        <taxon>Mauremys</taxon>
    </lineage>
</organism>
<evidence type="ECO:0000313" key="3">
    <source>
        <dbReference type="Proteomes" id="UP000827986"/>
    </source>
</evidence>
<feature type="compositionally biased region" description="Basic and acidic residues" evidence="1">
    <location>
        <begin position="195"/>
        <end position="205"/>
    </location>
</feature>
<feature type="compositionally biased region" description="Polar residues" evidence="1">
    <location>
        <begin position="142"/>
        <end position="154"/>
    </location>
</feature>
<dbReference type="EMBL" id="JAHDVG010000467">
    <property type="protein sequence ID" value="KAH1181813.1"/>
    <property type="molecule type" value="Genomic_DNA"/>
</dbReference>
<protein>
    <submittedName>
        <fullName evidence="2">Uncharacterized protein</fullName>
    </submittedName>
</protein>
<sequence>MSCIPTAMVGTTTHTLVSLFHRLPRVGVMCQVLDLSTAEKGDDTPLQLECHRRLCYFSIAVAPPLIHVDEKWGAQCYLDMTCAARPPQSTSPSIPTCSISSLGVGPSPRVPQPAAGSAPRPCTTTPIPPSPGLTRSPARWATPSSRCPGSSTIGASPLSCPLGPEPSPSSSSSSSSPAGPSTVGEVSTWSRRTGMKPEKKMSQFR</sequence>
<comment type="caution">
    <text evidence="2">The sequence shown here is derived from an EMBL/GenBank/DDBJ whole genome shotgun (WGS) entry which is preliminary data.</text>
</comment>
<feature type="compositionally biased region" description="Low complexity" evidence="1">
    <location>
        <begin position="88"/>
        <end position="101"/>
    </location>
</feature>
<evidence type="ECO:0000313" key="2">
    <source>
        <dbReference type="EMBL" id="KAH1181813.1"/>
    </source>
</evidence>
<feature type="compositionally biased region" description="Low complexity" evidence="1">
    <location>
        <begin position="156"/>
        <end position="181"/>
    </location>
</feature>
<dbReference type="Proteomes" id="UP000827986">
    <property type="component" value="Unassembled WGS sequence"/>
</dbReference>
<reference evidence="2" key="1">
    <citation type="submission" date="2021-09" db="EMBL/GenBank/DDBJ databases">
        <title>The genome of Mauremys mutica provides insights into the evolution of semi-aquatic lifestyle.</title>
        <authorList>
            <person name="Gong S."/>
            <person name="Gao Y."/>
        </authorList>
    </citation>
    <scope>NUCLEOTIDE SEQUENCE</scope>
    <source>
        <strain evidence="2">MM-2020</strain>
        <tissue evidence="2">Muscle</tissue>
    </source>
</reference>